<organism evidence="3 4">
    <name type="scientific">Lupinus luteus</name>
    <name type="common">European yellow lupine</name>
    <dbReference type="NCBI Taxonomy" id="3873"/>
    <lineage>
        <taxon>Eukaryota</taxon>
        <taxon>Viridiplantae</taxon>
        <taxon>Streptophyta</taxon>
        <taxon>Embryophyta</taxon>
        <taxon>Tracheophyta</taxon>
        <taxon>Spermatophyta</taxon>
        <taxon>Magnoliopsida</taxon>
        <taxon>eudicotyledons</taxon>
        <taxon>Gunneridae</taxon>
        <taxon>Pentapetalae</taxon>
        <taxon>rosids</taxon>
        <taxon>fabids</taxon>
        <taxon>Fabales</taxon>
        <taxon>Fabaceae</taxon>
        <taxon>Papilionoideae</taxon>
        <taxon>50 kb inversion clade</taxon>
        <taxon>genistoids sensu lato</taxon>
        <taxon>core genistoids</taxon>
        <taxon>Genisteae</taxon>
        <taxon>Lupinus</taxon>
    </lineage>
</organism>
<reference evidence="3 4" key="1">
    <citation type="submission" date="2024-03" db="EMBL/GenBank/DDBJ databases">
        <authorList>
            <person name="Martinez-Hernandez J."/>
        </authorList>
    </citation>
    <scope>NUCLEOTIDE SEQUENCE [LARGE SCALE GENOMIC DNA]</scope>
</reference>
<dbReference type="PANTHER" id="PTHR32108">
    <property type="entry name" value="DNA-DIRECTED RNA POLYMERASE SUBUNIT ALPHA"/>
    <property type="match status" value="1"/>
</dbReference>
<proteinExistence type="predicted"/>
<sequence>MCLVPDVVLPPKFKMPEFEKYNGTTFPKSHLHMYARKMSVYHENDKLLIHCFQDSLVGAAMSWYIRLEKAQIRTFLDLSNAFVKQYKFNEDVVPDRTQLQNMAKKPSESLREYVQRWRGLASQVLPRLDEEEQLSILIDTLQSPYYERLMGNVTTNFNALIKVGEKLEGGIKSGKISEECSVSVKKHAFMKKKDAETHFIAAERKRFQPRNINQNNYCAPSRFAQNQVQNQNTIQHQTPTHNPPNQNQPRQGNTQHPRNNNYYQQERRAPVFDRIPMTYTDLFAYLQRQGMITPLPRRIPENPGPCYNGDVTCAYHSGTPGHLVKDCRAFKFKVQDLINTKQIDFRETRPNATGNTIPNHGNQEVNAIEARNEFAIIEKIEDVKMPMGFIFREMCRKGLVEVITHETNNNEMKSCEMHG</sequence>
<evidence type="ECO:0000259" key="2">
    <source>
        <dbReference type="Pfam" id="PF03732"/>
    </source>
</evidence>
<comment type="caution">
    <text evidence="3">The sequence shown here is derived from an EMBL/GenBank/DDBJ whole genome shotgun (WGS) entry which is preliminary data.</text>
</comment>
<dbReference type="InterPro" id="IPR005162">
    <property type="entry name" value="Retrotrans_gag_dom"/>
</dbReference>
<dbReference type="PANTHER" id="PTHR32108:SF9">
    <property type="entry name" value="REVERSE TRANSCRIPTASE RNASE H-LIKE DOMAIN-CONTAINING PROTEIN"/>
    <property type="match status" value="1"/>
</dbReference>
<evidence type="ECO:0000313" key="4">
    <source>
        <dbReference type="Proteomes" id="UP001497480"/>
    </source>
</evidence>
<evidence type="ECO:0000256" key="1">
    <source>
        <dbReference type="SAM" id="MobiDB-lite"/>
    </source>
</evidence>
<evidence type="ECO:0000313" key="3">
    <source>
        <dbReference type="EMBL" id="CAL0323544.1"/>
    </source>
</evidence>
<dbReference type="Pfam" id="PF03732">
    <property type="entry name" value="Retrotrans_gag"/>
    <property type="match status" value="1"/>
</dbReference>
<protein>
    <recommendedName>
        <fullName evidence="2">Retrotransposon gag domain-containing protein</fullName>
    </recommendedName>
</protein>
<dbReference type="Proteomes" id="UP001497480">
    <property type="component" value="Unassembled WGS sequence"/>
</dbReference>
<feature type="domain" description="Retrotransposon gag" evidence="2">
    <location>
        <begin position="55"/>
        <end position="141"/>
    </location>
</feature>
<name>A0AAV1XRB0_LUPLU</name>
<dbReference type="AlphaFoldDB" id="A0AAV1XRB0"/>
<feature type="compositionally biased region" description="Low complexity" evidence="1">
    <location>
        <begin position="235"/>
        <end position="255"/>
    </location>
</feature>
<accession>A0AAV1XRB0</accession>
<gene>
    <name evidence="3" type="ORF">LLUT_LOCUS24604</name>
</gene>
<keyword evidence="4" id="KW-1185">Reference proteome</keyword>
<dbReference type="EMBL" id="CAXHTB010000017">
    <property type="protein sequence ID" value="CAL0323544.1"/>
    <property type="molecule type" value="Genomic_DNA"/>
</dbReference>
<feature type="region of interest" description="Disordered" evidence="1">
    <location>
        <begin position="233"/>
        <end position="260"/>
    </location>
</feature>